<proteinExistence type="predicted"/>
<dbReference type="InterPro" id="IPR009078">
    <property type="entry name" value="Ferritin-like_SF"/>
</dbReference>
<dbReference type="PIRSF" id="PIRSF012318">
    <property type="entry name" value="UCP012318"/>
    <property type="match status" value="1"/>
</dbReference>
<dbReference type="InterPro" id="IPR011197">
    <property type="entry name" value="UCP012318"/>
</dbReference>
<protein>
    <submittedName>
        <fullName evidence="1">DUF455 family protein</fullName>
    </submittedName>
</protein>
<dbReference type="Proteomes" id="UP000292583">
    <property type="component" value="Unassembled WGS sequence"/>
</dbReference>
<keyword evidence="2" id="KW-1185">Reference proteome</keyword>
<evidence type="ECO:0000313" key="1">
    <source>
        <dbReference type="EMBL" id="TBR80504.1"/>
    </source>
</evidence>
<dbReference type="InterPro" id="IPR007402">
    <property type="entry name" value="DUF455"/>
</dbReference>
<dbReference type="OrthoDB" id="9778629at2"/>
<comment type="caution">
    <text evidence="1">The sequence shown here is derived from an EMBL/GenBank/DDBJ whole genome shotgun (WGS) entry which is preliminary data.</text>
</comment>
<sequence>MKKEFFNTLEKILYNQNLNQKINDFYNFYDDFKSKKIIFDHSNISVLKECNYEKVKFIHPTRIRRPKFTKNIKSLAQIIHSIAHIEFSAINLALDSAYRFKNLPLNFYQDWLEVADEEIKHFQFLNQALEQLGYKYGDFFVHDNLDLALKLTKDSLASRMGVVHRGLEAKGLDANPFVLKKIQTSDNEIKSFLEEILHIILKDEITHVSKGDFWWKFSKDKKENFLSLCKEFKTFSLAGKQLNFEARIQAGFDPLELQEIDKFYNN</sequence>
<reference evidence="1 2" key="1">
    <citation type="submission" date="2018-07" db="EMBL/GenBank/DDBJ databases">
        <title>Campylobacter zealandensis sp. nov., isolated from birds and water in New Zealand.</title>
        <authorList>
            <person name="Wilkinson D.A."/>
            <person name="Biggs P.J."/>
            <person name="French N.P."/>
            <person name="Midwinter A.C."/>
        </authorList>
    </citation>
    <scope>NUCLEOTIDE SEQUENCE [LARGE SCALE GENOMIC DNA]</scope>
    <source>
        <strain evidence="1 2">B423b</strain>
    </source>
</reference>
<dbReference type="SUPFAM" id="SSF47240">
    <property type="entry name" value="Ferritin-like"/>
    <property type="match status" value="1"/>
</dbReference>
<name>A0A4Q9JTN7_9BACT</name>
<dbReference type="PANTHER" id="PTHR42782">
    <property type="entry name" value="SI:CH73-314G15.3"/>
    <property type="match status" value="1"/>
</dbReference>
<dbReference type="EMBL" id="QPGR01000009">
    <property type="protein sequence ID" value="TBR80504.1"/>
    <property type="molecule type" value="Genomic_DNA"/>
</dbReference>
<dbReference type="CDD" id="cd00657">
    <property type="entry name" value="Ferritin_like"/>
    <property type="match status" value="1"/>
</dbReference>
<accession>A0A4Q9JTN7</accession>
<dbReference type="AlphaFoldDB" id="A0A4Q9JTN7"/>
<dbReference type="PANTHER" id="PTHR42782:SF4">
    <property type="entry name" value="DUF455 DOMAIN-CONTAINING PROTEIN"/>
    <property type="match status" value="1"/>
</dbReference>
<gene>
    <name evidence="1" type="ORF">DU473_05600</name>
</gene>
<dbReference type="Pfam" id="PF04305">
    <property type="entry name" value="DUF455"/>
    <property type="match status" value="1"/>
</dbReference>
<organism evidence="1 2">
    <name type="scientific">Campylobacter novaezeelandiae</name>
    <dbReference type="NCBI Taxonomy" id="2267891"/>
    <lineage>
        <taxon>Bacteria</taxon>
        <taxon>Pseudomonadati</taxon>
        <taxon>Campylobacterota</taxon>
        <taxon>Epsilonproteobacteria</taxon>
        <taxon>Campylobacterales</taxon>
        <taxon>Campylobacteraceae</taxon>
        <taxon>Campylobacter</taxon>
    </lineage>
</organism>
<dbReference type="RefSeq" id="WP_131186679.1">
    <property type="nucleotide sequence ID" value="NZ_QPGR01000009.1"/>
</dbReference>
<evidence type="ECO:0000313" key="2">
    <source>
        <dbReference type="Proteomes" id="UP000292583"/>
    </source>
</evidence>